<sequence>MSTISESLFIDGFGKELNSKPGVDYMLAENQAH</sequence>
<protein>
    <submittedName>
        <fullName evidence="1">Uncharacterized protein</fullName>
    </submittedName>
</protein>
<name>A0A2P2QV47_RHIMU</name>
<organism evidence="1">
    <name type="scientific">Rhizophora mucronata</name>
    <name type="common">Asiatic mangrove</name>
    <dbReference type="NCBI Taxonomy" id="61149"/>
    <lineage>
        <taxon>Eukaryota</taxon>
        <taxon>Viridiplantae</taxon>
        <taxon>Streptophyta</taxon>
        <taxon>Embryophyta</taxon>
        <taxon>Tracheophyta</taxon>
        <taxon>Spermatophyta</taxon>
        <taxon>Magnoliopsida</taxon>
        <taxon>eudicotyledons</taxon>
        <taxon>Gunneridae</taxon>
        <taxon>Pentapetalae</taxon>
        <taxon>rosids</taxon>
        <taxon>fabids</taxon>
        <taxon>Malpighiales</taxon>
        <taxon>Rhizophoraceae</taxon>
        <taxon>Rhizophora</taxon>
    </lineage>
</organism>
<accession>A0A2P2QV47</accession>
<proteinExistence type="predicted"/>
<dbReference type="AlphaFoldDB" id="A0A2P2QV47"/>
<evidence type="ECO:0000313" key="1">
    <source>
        <dbReference type="EMBL" id="MBX70889.1"/>
    </source>
</evidence>
<dbReference type="EMBL" id="GGEC01090405">
    <property type="protein sequence ID" value="MBX70889.1"/>
    <property type="molecule type" value="Transcribed_RNA"/>
</dbReference>
<reference evidence="1" key="1">
    <citation type="submission" date="2018-02" db="EMBL/GenBank/DDBJ databases">
        <title>Rhizophora mucronata_Transcriptome.</title>
        <authorList>
            <person name="Meera S.P."/>
            <person name="Sreeshan A."/>
            <person name="Augustine A."/>
        </authorList>
    </citation>
    <scope>NUCLEOTIDE SEQUENCE</scope>
    <source>
        <tissue evidence="1">Leaf</tissue>
    </source>
</reference>